<accession>A0A5A7MGW2</accession>
<dbReference type="EMBL" id="BKBW01000005">
    <property type="protein sequence ID" value="GEQ76181.1"/>
    <property type="molecule type" value="Genomic_DNA"/>
</dbReference>
<comment type="caution">
    <text evidence="2">The sequence shown here is derived from an EMBL/GenBank/DDBJ whole genome shotgun (WGS) entry which is preliminary data.</text>
</comment>
<feature type="region of interest" description="Disordered" evidence="1">
    <location>
        <begin position="32"/>
        <end position="70"/>
    </location>
</feature>
<name>A0A5A7MGW2_COMTE</name>
<dbReference type="AlphaFoldDB" id="A0A5A7MGW2"/>
<organism evidence="2 3">
    <name type="scientific">Comamonas testosteroni</name>
    <name type="common">Pseudomonas testosteroni</name>
    <dbReference type="NCBI Taxonomy" id="285"/>
    <lineage>
        <taxon>Bacteria</taxon>
        <taxon>Pseudomonadati</taxon>
        <taxon>Pseudomonadota</taxon>
        <taxon>Betaproteobacteria</taxon>
        <taxon>Burkholderiales</taxon>
        <taxon>Comamonadaceae</taxon>
        <taxon>Comamonas</taxon>
    </lineage>
</organism>
<evidence type="ECO:0000313" key="2">
    <source>
        <dbReference type="EMBL" id="GEQ76181.1"/>
    </source>
</evidence>
<protein>
    <submittedName>
        <fullName evidence="2">Uncharacterized protein</fullName>
    </submittedName>
</protein>
<dbReference type="Proteomes" id="UP000323105">
    <property type="component" value="Unassembled WGS sequence"/>
</dbReference>
<feature type="compositionally biased region" description="Basic and acidic residues" evidence="1">
    <location>
        <begin position="36"/>
        <end position="63"/>
    </location>
</feature>
<evidence type="ECO:0000256" key="1">
    <source>
        <dbReference type="SAM" id="MobiDB-lite"/>
    </source>
</evidence>
<proteinExistence type="predicted"/>
<sequence length="83" mass="8525">MSGAGLAVAEGAGILAEQATLLMANIAMPAWRSHGGIREQGEESGAEKAEDMREKAEGDEKSARSSGAGASLAVLDNDRLLLE</sequence>
<evidence type="ECO:0000313" key="3">
    <source>
        <dbReference type="Proteomes" id="UP000323105"/>
    </source>
</evidence>
<gene>
    <name evidence="2" type="ORF">CTTA_3186</name>
</gene>
<reference evidence="2 3" key="1">
    <citation type="journal article" date="2019" name="Microbiol. Resour. Announc.">
        <title>Draft Genome Sequence of Comamonas testosteroni TA441, a Bacterium That Has a Cryptic Phenol Degradation Gene Cluster.</title>
        <authorList>
            <person name="Arai H."/>
            <person name="Ishii M."/>
        </authorList>
    </citation>
    <scope>NUCLEOTIDE SEQUENCE [LARGE SCALE GENOMIC DNA]</scope>
    <source>
        <strain evidence="2 3">TA441</strain>
    </source>
</reference>